<protein>
    <recommendedName>
        <fullName evidence="15">Riboflavin biosynthesis protein</fullName>
    </recommendedName>
    <domain>
        <recommendedName>
            <fullName evidence="15">Riboflavin kinase</fullName>
            <ecNumber evidence="15">2.7.1.26</ecNumber>
        </recommendedName>
        <alternativeName>
            <fullName evidence="15">Flavokinase</fullName>
        </alternativeName>
    </domain>
    <domain>
        <recommendedName>
            <fullName evidence="15">FMN adenylyltransferase</fullName>
            <ecNumber evidence="15">2.7.7.2</ecNumber>
        </recommendedName>
        <alternativeName>
            <fullName evidence="15">FAD pyrophosphorylase</fullName>
        </alternativeName>
        <alternativeName>
            <fullName evidence="15">FAD synthase</fullName>
        </alternativeName>
    </domain>
</protein>
<dbReference type="SUPFAM" id="SSF82114">
    <property type="entry name" value="Riboflavin kinase-like"/>
    <property type="match status" value="1"/>
</dbReference>
<dbReference type="InterPro" id="IPR023465">
    <property type="entry name" value="Riboflavin_kinase_dom_sf"/>
</dbReference>
<dbReference type="GO" id="GO:0008531">
    <property type="term" value="F:riboflavin kinase activity"/>
    <property type="evidence" value="ECO:0007669"/>
    <property type="project" value="UniProtKB-UniRule"/>
</dbReference>
<dbReference type="InterPro" id="IPR002606">
    <property type="entry name" value="Riboflavin_kinase_bac"/>
</dbReference>
<dbReference type="Pfam" id="PF01687">
    <property type="entry name" value="Flavokinase"/>
    <property type="match status" value="1"/>
</dbReference>
<dbReference type="FunFam" id="2.40.30.30:FF:000003">
    <property type="entry name" value="Riboflavin biosynthesis protein"/>
    <property type="match status" value="1"/>
</dbReference>
<keyword evidence="5 15" id="KW-0288">FMN</keyword>
<evidence type="ECO:0000256" key="4">
    <source>
        <dbReference type="ARBA" id="ARBA00022630"/>
    </source>
</evidence>
<dbReference type="PIRSF" id="PIRSF004491">
    <property type="entry name" value="FAD_Synth"/>
    <property type="match status" value="1"/>
</dbReference>
<dbReference type="AlphaFoldDB" id="A0A069RDV7"/>
<feature type="domain" description="Riboflavin kinase" evidence="16">
    <location>
        <begin position="181"/>
        <end position="305"/>
    </location>
</feature>
<dbReference type="EC" id="2.7.1.26" evidence="15"/>
<evidence type="ECO:0000256" key="2">
    <source>
        <dbReference type="ARBA" id="ARBA00004726"/>
    </source>
</evidence>
<dbReference type="Pfam" id="PF06574">
    <property type="entry name" value="FAD_syn"/>
    <property type="match status" value="1"/>
</dbReference>
<proteinExistence type="inferred from homology"/>
<dbReference type="NCBIfam" id="NF004162">
    <property type="entry name" value="PRK05627.1-5"/>
    <property type="match status" value="1"/>
</dbReference>
<evidence type="ECO:0000256" key="15">
    <source>
        <dbReference type="PIRNR" id="PIRNR004491"/>
    </source>
</evidence>
<evidence type="ECO:0000256" key="8">
    <source>
        <dbReference type="ARBA" id="ARBA00022741"/>
    </source>
</evidence>
<comment type="catalytic activity">
    <reaction evidence="13 15">
        <text>riboflavin + ATP = FMN + ADP + H(+)</text>
        <dbReference type="Rhea" id="RHEA:14357"/>
        <dbReference type="ChEBI" id="CHEBI:15378"/>
        <dbReference type="ChEBI" id="CHEBI:30616"/>
        <dbReference type="ChEBI" id="CHEBI:57986"/>
        <dbReference type="ChEBI" id="CHEBI:58210"/>
        <dbReference type="ChEBI" id="CHEBI:456216"/>
        <dbReference type="EC" id="2.7.1.26"/>
    </reaction>
</comment>
<dbReference type="RefSeq" id="WP_052636137.1">
    <property type="nucleotide sequence ID" value="NZ_FSRH01000002.1"/>
</dbReference>
<organism evidence="17 18">
    <name type="scientific">Peptoclostridium litorale DSM 5388</name>
    <dbReference type="NCBI Taxonomy" id="1121324"/>
    <lineage>
        <taxon>Bacteria</taxon>
        <taxon>Bacillati</taxon>
        <taxon>Bacillota</taxon>
        <taxon>Clostridia</taxon>
        <taxon>Peptostreptococcales</taxon>
        <taxon>Peptoclostridiaceae</taxon>
        <taxon>Peptoclostridium</taxon>
    </lineage>
</organism>
<evidence type="ECO:0000256" key="9">
    <source>
        <dbReference type="ARBA" id="ARBA00022777"/>
    </source>
</evidence>
<evidence type="ECO:0000256" key="12">
    <source>
        <dbReference type="ARBA" id="ARBA00023268"/>
    </source>
</evidence>
<gene>
    <name evidence="17" type="primary">ribF</name>
    <name evidence="17" type="ORF">CLIT_11c02400</name>
</gene>
<evidence type="ECO:0000256" key="14">
    <source>
        <dbReference type="ARBA" id="ARBA00049494"/>
    </source>
</evidence>
<dbReference type="InterPro" id="IPR023468">
    <property type="entry name" value="Riboflavin_kinase"/>
</dbReference>
<dbReference type="GO" id="GO:0009231">
    <property type="term" value="P:riboflavin biosynthetic process"/>
    <property type="evidence" value="ECO:0007669"/>
    <property type="project" value="InterPro"/>
</dbReference>
<sequence length="317" mass="36165">MEIYNDIQDINLNEDSVVTIGNFDGVHLGHQRLIEKAIDIEKEKGYKSLLLTFENHPCGFLNKHNIRLIMTRKDKHQVVSDMGIKVFVSLTFDEYISSLEPEEFVSEILIKKLHAKEVVVGYDFRFGKDRKGDINQFSHMAEKYGFNLNIIDPVEMENEKISSSLIRKKISTGDVKGASELLGRPYYVSGKVVHGKRFGRTIGFPTLNLEIDENILLPKPGVYYTNVEIEGKTYKAATNIGFNPTVNGDRLSLESHVIDYSNDVYGKSVKIIFLSRLRDEVKFSSIEGLKNQLKQDVEKIKNLFTCNMQYDTIKIGD</sequence>
<evidence type="ECO:0000256" key="7">
    <source>
        <dbReference type="ARBA" id="ARBA00022695"/>
    </source>
</evidence>
<comment type="pathway">
    <text evidence="2 15">Cofactor biosynthesis; FAD biosynthesis; FAD from FMN: step 1/1.</text>
</comment>
<keyword evidence="11 15" id="KW-0067">ATP-binding</keyword>
<keyword evidence="10 15" id="KW-0274">FAD</keyword>
<keyword evidence="18" id="KW-1185">Reference proteome</keyword>
<dbReference type="PANTHER" id="PTHR22749:SF6">
    <property type="entry name" value="RIBOFLAVIN KINASE"/>
    <property type="match status" value="1"/>
</dbReference>
<evidence type="ECO:0000256" key="11">
    <source>
        <dbReference type="ARBA" id="ARBA00022840"/>
    </source>
</evidence>
<dbReference type="InterPro" id="IPR015864">
    <property type="entry name" value="FAD_synthase"/>
</dbReference>
<dbReference type="EC" id="2.7.7.2" evidence="15"/>
<dbReference type="Proteomes" id="UP000027946">
    <property type="component" value="Unassembled WGS sequence"/>
</dbReference>
<evidence type="ECO:0000256" key="13">
    <source>
        <dbReference type="ARBA" id="ARBA00047880"/>
    </source>
</evidence>
<dbReference type="Gene3D" id="2.40.30.30">
    <property type="entry name" value="Riboflavin kinase-like"/>
    <property type="match status" value="1"/>
</dbReference>
<evidence type="ECO:0000313" key="17">
    <source>
        <dbReference type="EMBL" id="KDR95211.1"/>
    </source>
</evidence>
<comment type="catalytic activity">
    <reaction evidence="14 15">
        <text>FMN + ATP + H(+) = FAD + diphosphate</text>
        <dbReference type="Rhea" id="RHEA:17237"/>
        <dbReference type="ChEBI" id="CHEBI:15378"/>
        <dbReference type="ChEBI" id="CHEBI:30616"/>
        <dbReference type="ChEBI" id="CHEBI:33019"/>
        <dbReference type="ChEBI" id="CHEBI:57692"/>
        <dbReference type="ChEBI" id="CHEBI:58210"/>
        <dbReference type="EC" id="2.7.7.2"/>
    </reaction>
</comment>
<dbReference type="Gene3D" id="3.40.50.620">
    <property type="entry name" value="HUPs"/>
    <property type="match status" value="1"/>
</dbReference>
<comment type="pathway">
    <text evidence="3 15">Cofactor biosynthesis; FMN biosynthesis; FMN from riboflavin (ATP route): step 1/1.</text>
</comment>
<reference evidence="17 18" key="1">
    <citation type="submission" date="2014-03" db="EMBL/GenBank/DDBJ databases">
        <title>Genome sequence of Clostridium litorale W6, DSM 5388.</title>
        <authorList>
            <person name="Poehlein A."/>
            <person name="Jagirdar A."/>
            <person name="Khonsari B."/>
            <person name="Chibani C.M."/>
            <person name="Gutierrez Gutierrez D.A."/>
            <person name="Davydova E."/>
            <person name="Alghaithi H.S."/>
            <person name="Nair K.P."/>
            <person name="Dhamotharan K."/>
            <person name="Chandran L."/>
            <person name="G W."/>
            <person name="Daniel R."/>
        </authorList>
    </citation>
    <scope>NUCLEOTIDE SEQUENCE [LARGE SCALE GENOMIC DNA]</scope>
    <source>
        <strain evidence="17 18">W6</strain>
    </source>
</reference>
<dbReference type="GO" id="GO:0003919">
    <property type="term" value="F:FMN adenylyltransferase activity"/>
    <property type="evidence" value="ECO:0007669"/>
    <property type="project" value="UniProtKB-UniRule"/>
</dbReference>
<evidence type="ECO:0000256" key="6">
    <source>
        <dbReference type="ARBA" id="ARBA00022679"/>
    </source>
</evidence>
<keyword evidence="4 15" id="KW-0285">Flavoprotein</keyword>
<evidence type="ECO:0000256" key="10">
    <source>
        <dbReference type="ARBA" id="ARBA00022827"/>
    </source>
</evidence>
<dbReference type="SMART" id="SM00904">
    <property type="entry name" value="Flavokinase"/>
    <property type="match status" value="1"/>
</dbReference>
<comment type="function">
    <text evidence="1">Catalyzes the phosphorylation of riboflavin to FMN followed by the adenylation of FMN to FAD.</text>
</comment>
<accession>A0A069RDV7</accession>
<evidence type="ECO:0000256" key="1">
    <source>
        <dbReference type="ARBA" id="ARBA00002121"/>
    </source>
</evidence>
<keyword evidence="12" id="KW-0511">Multifunctional enzyme</keyword>
<dbReference type="GO" id="GO:0005524">
    <property type="term" value="F:ATP binding"/>
    <property type="evidence" value="ECO:0007669"/>
    <property type="project" value="UniProtKB-UniRule"/>
</dbReference>
<dbReference type="FunFam" id="3.40.50.620:FF:000021">
    <property type="entry name" value="Riboflavin biosynthesis protein"/>
    <property type="match status" value="1"/>
</dbReference>
<comment type="caution">
    <text evidence="17">The sequence shown here is derived from an EMBL/GenBank/DDBJ whole genome shotgun (WGS) entry which is preliminary data.</text>
</comment>
<comment type="similarity">
    <text evidence="15">Belongs to the ribF family.</text>
</comment>
<dbReference type="eggNOG" id="COG0196">
    <property type="taxonomic scope" value="Bacteria"/>
</dbReference>
<dbReference type="GO" id="GO:0009398">
    <property type="term" value="P:FMN biosynthetic process"/>
    <property type="evidence" value="ECO:0007669"/>
    <property type="project" value="UniProtKB-UniRule"/>
</dbReference>
<dbReference type="EMBL" id="JJMM01000011">
    <property type="protein sequence ID" value="KDR95211.1"/>
    <property type="molecule type" value="Genomic_DNA"/>
</dbReference>
<keyword evidence="8 15" id="KW-0547">Nucleotide-binding</keyword>
<dbReference type="CDD" id="cd02064">
    <property type="entry name" value="FAD_synthetase_N"/>
    <property type="match status" value="1"/>
</dbReference>
<evidence type="ECO:0000256" key="5">
    <source>
        <dbReference type="ARBA" id="ARBA00022643"/>
    </source>
</evidence>
<dbReference type="GO" id="GO:0006747">
    <property type="term" value="P:FAD biosynthetic process"/>
    <property type="evidence" value="ECO:0007669"/>
    <property type="project" value="UniProtKB-UniRule"/>
</dbReference>
<keyword evidence="6 15" id="KW-0808">Transferase</keyword>
<evidence type="ECO:0000256" key="3">
    <source>
        <dbReference type="ARBA" id="ARBA00005201"/>
    </source>
</evidence>
<keyword evidence="7 15" id="KW-0548">Nucleotidyltransferase</keyword>
<keyword evidence="9 15" id="KW-0418">Kinase</keyword>
<dbReference type="PANTHER" id="PTHR22749">
    <property type="entry name" value="RIBOFLAVIN KINASE/FMN ADENYLYLTRANSFERASE"/>
    <property type="match status" value="1"/>
</dbReference>
<dbReference type="InterPro" id="IPR015865">
    <property type="entry name" value="Riboflavin_kinase_bac/euk"/>
</dbReference>
<evidence type="ECO:0000313" key="18">
    <source>
        <dbReference type="Proteomes" id="UP000027946"/>
    </source>
</evidence>
<dbReference type="OrthoDB" id="9803667at2"/>
<dbReference type="NCBIfam" id="TIGR00083">
    <property type="entry name" value="ribF"/>
    <property type="match status" value="1"/>
</dbReference>
<dbReference type="InterPro" id="IPR014729">
    <property type="entry name" value="Rossmann-like_a/b/a_fold"/>
</dbReference>
<dbReference type="NCBIfam" id="NF004160">
    <property type="entry name" value="PRK05627.1-3"/>
    <property type="match status" value="1"/>
</dbReference>
<dbReference type="STRING" id="1121324.CLIT_11c02400"/>
<dbReference type="UniPathway" id="UPA00277">
    <property type="reaction ID" value="UER00407"/>
</dbReference>
<name>A0A069RDV7_PEPLI</name>
<evidence type="ECO:0000259" key="16">
    <source>
        <dbReference type="SMART" id="SM00904"/>
    </source>
</evidence>
<dbReference type="SUPFAM" id="SSF52374">
    <property type="entry name" value="Nucleotidylyl transferase"/>
    <property type="match status" value="1"/>
</dbReference>
<dbReference type="UniPathway" id="UPA00276">
    <property type="reaction ID" value="UER00406"/>
</dbReference>